<dbReference type="KEGG" id="ari:UM93_00220"/>
<keyword evidence="1" id="KW-0472">Membrane</keyword>
<dbReference type="AlphaFoldDB" id="A0A0D4BW68"/>
<feature type="transmembrane region" description="Helical" evidence="1">
    <location>
        <begin position="12"/>
        <end position="37"/>
    </location>
</feature>
<evidence type="ECO:0000256" key="1">
    <source>
        <dbReference type="SAM" id="Phobius"/>
    </source>
</evidence>
<dbReference type="Proteomes" id="UP000061839">
    <property type="component" value="Chromosome"/>
</dbReference>
<feature type="transmembrane region" description="Helical" evidence="1">
    <location>
        <begin position="128"/>
        <end position="149"/>
    </location>
</feature>
<accession>A0A0D4BW68</accession>
<evidence type="ECO:0000313" key="3">
    <source>
        <dbReference type="Proteomes" id="UP000061839"/>
    </source>
</evidence>
<name>A0A0D4BW68_9MICC</name>
<proteinExistence type="predicted"/>
<keyword evidence="1" id="KW-1133">Transmembrane helix</keyword>
<organism evidence="2 3">
    <name type="scientific">Psychromicrobium lacuslunae</name>
    <dbReference type="NCBI Taxonomy" id="1618207"/>
    <lineage>
        <taxon>Bacteria</taxon>
        <taxon>Bacillati</taxon>
        <taxon>Actinomycetota</taxon>
        <taxon>Actinomycetes</taxon>
        <taxon>Micrococcales</taxon>
        <taxon>Micrococcaceae</taxon>
        <taxon>Psychromicrobium</taxon>
    </lineage>
</organism>
<sequence length="199" mass="21445">MDILQAAQQNPIVALIVACEVGLWVLLLGGLALRYLLRLRRVSAAVLAGIPLLDVVLVVAVALDLMRGAEVEWVHGLAAYYLGVSLAFGPAMVRYVDVRFAHRFAAGPPPPAKPRPGAEKRAAAWKEWYRVVTAAAIASLVLLGLIVFFAKPEAQQTLLWWIGRAWAIAGLWLLFGPLFESGKSAEQRSPGAEARSNGG</sequence>
<keyword evidence="3" id="KW-1185">Reference proteome</keyword>
<protein>
    <submittedName>
        <fullName evidence="2">Membrane protein</fullName>
    </submittedName>
</protein>
<dbReference type="HOGENOM" id="CLU_117532_0_0_11"/>
<dbReference type="PATRIC" id="fig|1618207.4.peg.47"/>
<dbReference type="RefSeq" id="WP_045072935.1">
    <property type="nucleotide sequence ID" value="NZ_CP011005.1"/>
</dbReference>
<feature type="transmembrane region" description="Helical" evidence="1">
    <location>
        <begin position="161"/>
        <end position="179"/>
    </location>
</feature>
<feature type="transmembrane region" description="Helical" evidence="1">
    <location>
        <begin position="78"/>
        <end position="96"/>
    </location>
</feature>
<feature type="transmembrane region" description="Helical" evidence="1">
    <location>
        <begin position="44"/>
        <end position="66"/>
    </location>
</feature>
<dbReference type="STRING" id="1618207.UM93_00220"/>
<gene>
    <name evidence="2" type="ORF">UM93_00220</name>
</gene>
<evidence type="ECO:0000313" key="2">
    <source>
        <dbReference type="EMBL" id="AJT40371.1"/>
    </source>
</evidence>
<keyword evidence="1" id="KW-0812">Transmembrane</keyword>
<dbReference type="EMBL" id="CP011005">
    <property type="protein sequence ID" value="AJT40371.1"/>
    <property type="molecule type" value="Genomic_DNA"/>
</dbReference>
<dbReference type="OrthoDB" id="2082317at2"/>
<reference evidence="2 3" key="1">
    <citation type="journal article" date="2015" name="Genome Announc.">
        <title>Complete Genome Sequencing of Protease-Producing Novel Arthrobacter sp. Strain IHBB 11108 Using PacBio Single-Molecule Real-Time Sequencing Technology.</title>
        <authorList>
            <person name="Kiran S."/>
            <person name="Swarnkar M.K."/>
            <person name="Pal M."/>
            <person name="Thakur R."/>
            <person name="Tewari R."/>
            <person name="Singh A.K."/>
            <person name="Gulati A."/>
        </authorList>
    </citation>
    <scope>NUCLEOTIDE SEQUENCE [LARGE SCALE GENOMIC DNA]</scope>
    <source>
        <strain evidence="2 3">IHBB 11108</strain>
    </source>
</reference>